<reference evidence="4" key="1">
    <citation type="journal article" date="2019" name="Int. J. Syst. Evol. Microbiol.">
        <title>The Global Catalogue of Microorganisms (GCM) 10K type strain sequencing project: providing services to taxonomists for standard genome sequencing and annotation.</title>
        <authorList>
            <consortium name="The Broad Institute Genomics Platform"/>
            <consortium name="The Broad Institute Genome Sequencing Center for Infectious Disease"/>
            <person name="Wu L."/>
            <person name="Ma J."/>
        </authorList>
    </citation>
    <scope>NUCLEOTIDE SEQUENCE [LARGE SCALE GENOMIC DNA]</scope>
    <source>
        <strain evidence="4">KCTC 42281</strain>
    </source>
</reference>
<dbReference type="EMBL" id="JBHRYD010000001">
    <property type="protein sequence ID" value="MFC3704244.1"/>
    <property type="molecule type" value="Genomic_DNA"/>
</dbReference>
<organism evidence="3 4">
    <name type="scientific">Devosia honganensis</name>
    <dbReference type="NCBI Taxonomy" id="1610527"/>
    <lineage>
        <taxon>Bacteria</taxon>
        <taxon>Pseudomonadati</taxon>
        <taxon>Pseudomonadota</taxon>
        <taxon>Alphaproteobacteria</taxon>
        <taxon>Hyphomicrobiales</taxon>
        <taxon>Devosiaceae</taxon>
        <taxon>Devosia</taxon>
    </lineage>
</organism>
<feature type="transmembrane region" description="Helical" evidence="1">
    <location>
        <begin position="204"/>
        <end position="224"/>
    </location>
</feature>
<protein>
    <submittedName>
        <fullName evidence="3">Tripartite tricarboxylate transporter permease</fullName>
    </submittedName>
</protein>
<keyword evidence="1" id="KW-0472">Membrane</keyword>
<evidence type="ECO:0000313" key="3">
    <source>
        <dbReference type="EMBL" id="MFC3704244.1"/>
    </source>
</evidence>
<dbReference type="InterPro" id="IPR002823">
    <property type="entry name" value="DUF112_TM"/>
</dbReference>
<accession>A0ABV7X0X2</accession>
<dbReference type="PANTHER" id="PTHR35342:SF5">
    <property type="entry name" value="TRICARBOXYLIC TRANSPORT PROTEIN"/>
    <property type="match status" value="1"/>
</dbReference>
<keyword evidence="4" id="KW-1185">Reference proteome</keyword>
<feature type="transmembrane region" description="Helical" evidence="1">
    <location>
        <begin position="323"/>
        <end position="344"/>
    </location>
</feature>
<evidence type="ECO:0000313" key="4">
    <source>
        <dbReference type="Proteomes" id="UP001595613"/>
    </source>
</evidence>
<feature type="transmembrane region" description="Helical" evidence="1">
    <location>
        <begin position="138"/>
        <end position="158"/>
    </location>
</feature>
<feature type="domain" description="DUF112" evidence="2">
    <location>
        <begin position="20"/>
        <end position="440"/>
    </location>
</feature>
<feature type="transmembrane region" description="Helical" evidence="1">
    <location>
        <begin position="165"/>
        <end position="184"/>
    </location>
</feature>
<feature type="transmembrane region" description="Helical" evidence="1">
    <location>
        <begin position="19"/>
        <end position="39"/>
    </location>
</feature>
<sequence>MDYLSAIQLGFATALQWDNLLFCLVGVALGTVVGLLPGIGALSTISMLLPLTFYMEPTTAIIMLAGVFYGAQYGGSIASILLNIPGTATNAITCLDGYPLAKQGRAGVALAVTTLSSFVGGSFAILVLMLLGPLLAEVALAFGAPEYTAIMVFGLIAASTLSGGSMLKGLAMVVAGVALGSVGIDMNTGVQRFQFGMPELSDGLSIVALAMGLFGVAEILVNLMRSDGSPFKVHEVTLRSLIPTRKDVKESTMPTVRGTLIGTVLGVLPGTGATIASFMAYATEKRVSRTPGIFGKGAMAGIAAPEASNNAAVQSAFIPTLSLGIPGDAVMAVMLGALMIHGIAPGPGLVNQHPELFWGLIASFWIGNVILLVLNLPFIGLFVRILKIPYDALYVAMLFFICVGVFSIQNSVFDIFVVIAFGIVGVFMILGGYPAAPLLLGFILGPMIEENMRRALLISRGSFEVFVSTPVSATFIVLSVLTLIATAGLPLLRRGIRKATSDVTVENEG</sequence>
<keyword evidence="1" id="KW-1133">Transmembrane helix</keyword>
<comment type="caution">
    <text evidence="3">The sequence shown here is derived from an EMBL/GenBank/DDBJ whole genome shotgun (WGS) entry which is preliminary data.</text>
</comment>
<feature type="transmembrane region" description="Helical" evidence="1">
    <location>
        <begin position="465"/>
        <end position="492"/>
    </location>
</feature>
<evidence type="ECO:0000256" key="1">
    <source>
        <dbReference type="SAM" id="Phobius"/>
    </source>
</evidence>
<feature type="transmembrane region" description="Helical" evidence="1">
    <location>
        <begin position="107"/>
        <end position="132"/>
    </location>
</feature>
<dbReference type="Proteomes" id="UP001595613">
    <property type="component" value="Unassembled WGS sequence"/>
</dbReference>
<gene>
    <name evidence="3" type="ORF">ACFOOL_05675</name>
</gene>
<keyword evidence="1" id="KW-0812">Transmembrane</keyword>
<proteinExistence type="predicted"/>
<dbReference type="Pfam" id="PF01970">
    <property type="entry name" value="TctA"/>
    <property type="match status" value="1"/>
</dbReference>
<feature type="transmembrane region" description="Helical" evidence="1">
    <location>
        <begin position="415"/>
        <end position="444"/>
    </location>
</feature>
<dbReference type="RefSeq" id="WP_380095680.1">
    <property type="nucleotide sequence ID" value="NZ_JBHRYD010000001.1"/>
</dbReference>
<feature type="transmembrane region" description="Helical" evidence="1">
    <location>
        <begin position="390"/>
        <end position="409"/>
    </location>
</feature>
<name>A0ABV7X0X2_9HYPH</name>
<evidence type="ECO:0000259" key="2">
    <source>
        <dbReference type="Pfam" id="PF01970"/>
    </source>
</evidence>
<dbReference type="PANTHER" id="PTHR35342">
    <property type="entry name" value="TRICARBOXYLIC TRANSPORT PROTEIN"/>
    <property type="match status" value="1"/>
</dbReference>
<feature type="transmembrane region" description="Helical" evidence="1">
    <location>
        <begin position="356"/>
        <end position="383"/>
    </location>
</feature>